<name>A0ABT3N1T0_9GAMM</name>
<feature type="transmembrane region" description="Helical" evidence="4">
    <location>
        <begin position="95"/>
        <end position="118"/>
    </location>
</feature>
<evidence type="ECO:0000313" key="6">
    <source>
        <dbReference type="EMBL" id="MCW7555149.1"/>
    </source>
</evidence>
<feature type="transmembrane region" description="Helical" evidence="4">
    <location>
        <begin position="162"/>
        <end position="181"/>
    </location>
</feature>
<dbReference type="SUPFAM" id="SSF103473">
    <property type="entry name" value="MFS general substrate transporter"/>
    <property type="match status" value="1"/>
</dbReference>
<dbReference type="RefSeq" id="WP_262564930.1">
    <property type="nucleotide sequence ID" value="NZ_JAPFCC010000001.1"/>
</dbReference>
<dbReference type="PANTHER" id="PTHR23546:SF1">
    <property type="entry name" value="MEMBRANE PROTEIN"/>
    <property type="match status" value="1"/>
</dbReference>
<gene>
    <name evidence="6" type="ORF">NX722_21480</name>
</gene>
<dbReference type="PROSITE" id="PS50850">
    <property type="entry name" value="MFS"/>
    <property type="match status" value="1"/>
</dbReference>
<evidence type="ECO:0000256" key="1">
    <source>
        <dbReference type="ARBA" id="ARBA00022692"/>
    </source>
</evidence>
<accession>A0ABT3N1T0</accession>
<keyword evidence="3 4" id="KW-0472">Membrane</keyword>
<keyword evidence="1 4" id="KW-0812">Transmembrane</keyword>
<dbReference type="Gene3D" id="1.20.1250.20">
    <property type="entry name" value="MFS general substrate transporter like domains"/>
    <property type="match status" value="1"/>
</dbReference>
<dbReference type="EMBL" id="JAPFCC010000001">
    <property type="protein sequence ID" value="MCW7555149.1"/>
    <property type="molecule type" value="Genomic_DNA"/>
</dbReference>
<organism evidence="6 7">
    <name type="scientific">Endozoicomonas gorgoniicola</name>
    <dbReference type="NCBI Taxonomy" id="1234144"/>
    <lineage>
        <taxon>Bacteria</taxon>
        <taxon>Pseudomonadati</taxon>
        <taxon>Pseudomonadota</taxon>
        <taxon>Gammaproteobacteria</taxon>
        <taxon>Oceanospirillales</taxon>
        <taxon>Endozoicomonadaceae</taxon>
        <taxon>Endozoicomonas</taxon>
    </lineage>
</organism>
<evidence type="ECO:0000313" key="7">
    <source>
        <dbReference type="Proteomes" id="UP001209854"/>
    </source>
</evidence>
<feature type="transmembrane region" description="Helical" evidence="4">
    <location>
        <begin position="335"/>
        <end position="360"/>
    </location>
</feature>
<feature type="transmembrane region" description="Helical" evidence="4">
    <location>
        <begin position="250"/>
        <end position="268"/>
    </location>
</feature>
<keyword evidence="2 4" id="KW-1133">Transmembrane helix</keyword>
<feature type="domain" description="Major facilitator superfamily (MFS) profile" evidence="5">
    <location>
        <begin position="2"/>
        <end position="389"/>
    </location>
</feature>
<dbReference type="InterPro" id="IPR011701">
    <property type="entry name" value="MFS"/>
</dbReference>
<sequence>MFRYSCLFGACLMGMGQVSLLICLPVFVNETGIDYGVFAGLVALGTGLFIVAAPVWGKISDYSGRKVVITAGLTGFIVSNGLLALMLISGSSAQVAMLLLVLSRVIYGLTVAGFYPAVQAWMVDQSTALNTVKDLSRVSAAISLGRLLGPLLPLALLPLGAVVPVIALFLLAVLALLITSFSGKPETDGVRQLSYASEGMTTTLLLKRTWPVLLIAGSVTTVFGLLQYLIAPVLQQKFHYSAETASETLSFLMLTAAFSMLIAHITLPRLIQHRLPLALVAGGLLLLAGTLCLLSATDLIAMTSGIAICAASVALLTPVYTTLGCQLVPADQQGGLTGILSMIHTVGYTLGALLAGVSGLLGGLNVIYLCGALIVVLLSGIVYFIRNRPAENSREFTIGVER</sequence>
<evidence type="ECO:0000256" key="3">
    <source>
        <dbReference type="ARBA" id="ARBA00023136"/>
    </source>
</evidence>
<dbReference type="InterPro" id="IPR020846">
    <property type="entry name" value="MFS_dom"/>
</dbReference>
<feature type="transmembrane region" description="Helical" evidence="4">
    <location>
        <begin position="210"/>
        <end position="230"/>
    </location>
</feature>
<feature type="transmembrane region" description="Helical" evidence="4">
    <location>
        <begin position="33"/>
        <end position="55"/>
    </location>
</feature>
<feature type="transmembrane region" description="Helical" evidence="4">
    <location>
        <begin position="275"/>
        <end position="296"/>
    </location>
</feature>
<dbReference type="InterPro" id="IPR036259">
    <property type="entry name" value="MFS_trans_sf"/>
</dbReference>
<evidence type="ECO:0000256" key="2">
    <source>
        <dbReference type="ARBA" id="ARBA00022989"/>
    </source>
</evidence>
<feature type="transmembrane region" description="Helical" evidence="4">
    <location>
        <begin position="7"/>
        <end position="27"/>
    </location>
</feature>
<feature type="transmembrane region" description="Helical" evidence="4">
    <location>
        <begin position="366"/>
        <end position="385"/>
    </location>
</feature>
<proteinExistence type="predicted"/>
<evidence type="ECO:0000259" key="5">
    <source>
        <dbReference type="PROSITE" id="PS50850"/>
    </source>
</evidence>
<dbReference type="PANTHER" id="PTHR23546">
    <property type="entry name" value="TRANSPORT PROTEIN"/>
    <property type="match status" value="1"/>
</dbReference>
<keyword evidence="7" id="KW-1185">Reference proteome</keyword>
<evidence type="ECO:0000256" key="4">
    <source>
        <dbReference type="SAM" id="Phobius"/>
    </source>
</evidence>
<protein>
    <submittedName>
        <fullName evidence="6">MFS transporter</fullName>
    </submittedName>
</protein>
<dbReference type="Pfam" id="PF07690">
    <property type="entry name" value="MFS_1"/>
    <property type="match status" value="1"/>
</dbReference>
<feature type="transmembrane region" description="Helical" evidence="4">
    <location>
        <begin position="302"/>
        <end position="323"/>
    </location>
</feature>
<reference evidence="6 7" key="1">
    <citation type="submission" date="2022-10" db="EMBL/GenBank/DDBJ databases">
        <title>High-quality genome sequences of two octocoral-associated bacteria, Endozoicomonas euniceicola EF212 and Endozoicomonas gorgoniicola PS125.</title>
        <authorList>
            <person name="Chiou Y.-J."/>
            <person name="Chen Y.-H."/>
        </authorList>
    </citation>
    <scope>NUCLEOTIDE SEQUENCE [LARGE SCALE GENOMIC DNA]</scope>
    <source>
        <strain evidence="6 7">PS125</strain>
    </source>
</reference>
<feature type="transmembrane region" description="Helical" evidence="4">
    <location>
        <begin position="67"/>
        <end position="89"/>
    </location>
</feature>
<comment type="caution">
    <text evidence="6">The sequence shown here is derived from an EMBL/GenBank/DDBJ whole genome shotgun (WGS) entry which is preliminary data.</text>
</comment>
<dbReference type="Proteomes" id="UP001209854">
    <property type="component" value="Unassembled WGS sequence"/>
</dbReference>